<keyword evidence="2" id="KW-0813">Transport</keyword>
<feature type="transmembrane region" description="Helical" evidence="11">
    <location>
        <begin position="208"/>
        <end position="230"/>
    </location>
</feature>
<comment type="caution">
    <text evidence="14">The sequence shown here is derived from an EMBL/GenBank/DDBJ whole genome shotgun (WGS) entry which is preliminary data.</text>
</comment>
<proteinExistence type="predicted"/>
<dbReference type="PANTHER" id="PTHR43562">
    <property type="entry name" value="NAPA-TYPE SODIUM/HYDROGEN ANTIPORTER"/>
    <property type="match status" value="1"/>
</dbReference>
<evidence type="ECO:0000256" key="6">
    <source>
        <dbReference type="ARBA" id="ARBA00023053"/>
    </source>
</evidence>
<keyword evidence="3" id="KW-0050">Antiport</keyword>
<evidence type="ECO:0000256" key="1">
    <source>
        <dbReference type="ARBA" id="ARBA00004141"/>
    </source>
</evidence>
<evidence type="ECO:0000256" key="7">
    <source>
        <dbReference type="ARBA" id="ARBA00023065"/>
    </source>
</evidence>
<feature type="compositionally biased region" description="Polar residues" evidence="10">
    <location>
        <begin position="729"/>
        <end position="739"/>
    </location>
</feature>
<feature type="transmembrane region" description="Helical" evidence="11">
    <location>
        <begin position="421"/>
        <end position="442"/>
    </location>
</feature>
<feature type="transmembrane region" description="Helical" evidence="11">
    <location>
        <begin position="298"/>
        <end position="323"/>
    </location>
</feature>
<evidence type="ECO:0000256" key="8">
    <source>
        <dbReference type="ARBA" id="ARBA00023136"/>
    </source>
</evidence>
<dbReference type="Proteomes" id="UP001153069">
    <property type="component" value="Unassembled WGS sequence"/>
</dbReference>
<dbReference type="GO" id="GO:0015297">
    <property type="term" value="F:antiporter activity"/>
    <property type="evidence" value="ECO:0007669"/>
    <property type="project" value="UniProtKB-KW"/>
</dbReference>
<feature type="domain" description="Cation/H+ exchanger transmembrane" evidence="13">
    <location>
        <begin position="138"/>
        <end position="516"/>
    </location>
</feature>
<keyword evidence="5 11" id="KW-1133">Transmembrane helix</keyword>
<evidence type="ECO:0000256" key="5">
    <source>
        <dbReference type="ARBA" id="ARBA00022989"/>
    </source>
</evidence>
<dbReference type="GO" id="GO:0006814">
    <property type="term" value="P:sodium ion transport"/>
    <property type="evidence" value="ECO:0007669"/>
    <property type="project" value="UniProtKB-KW"/>
</dbReference>
<dbReference type="Gene3D" id="1.20.1530.20">
    <property type="match status" value="1"/>
</dbReference>
<dbReference type="EMBL" id="CAICTM010000434">
    <property type="protein sequence ID" value="CAB9510410.1"/>
    <property type="molecule type" value="Genomic_DNA"/>
</dbReference>
<dbReference type="GO" id="GO:0016020">
    <property type="term" value="C:membrane"/>
    <property type="evidence" value="ECO:0007669"/>
    <property type="project" value="UniProtKB-SubCell"/>
</dbReference>
<evidence type="ECO:0000313" key="14">
    <source>
        <dbReference type="EMBL" id="CAB9510410.1"/>
    </source>
</evidence>
<keyword evidence="6" id="KW-0915">Sodium</keyword>
<feature type="transmembrane region" description="Helical" evidence="11">
    <location>
        <begin position="236"/>
        <end position="257"/>
    </location>
</feature>
<dbReference type="AlphaFoldDB" id="A0A9N8E1B5"/>
<feature type="region of interest" description="Disordered" evidence="10">
    <location>
        <begin position="720"/>
        <end position="765"/>
    </location>
</feature>
<evidence type="ECO:0000313" key="15">
    <source>
        <dbReference type="Proteomes" id="UP001153069"/>
    </source>
</evidence>
<gene>
    <name evidence="14" type="ORF">SEMRO_435_G142320.1</name>
</gene>
<dbReference type="OrthoDB" id="45110at2759"/>
<evidence type="ECO:0000256" key="11">
    <source>
        <dbReference type="SAM" id="Phobius"/>
    </source>
</evidence>
<comment type="subcellular location">
    <subcellularLocation>
        <location evidence="1">Membrane</location>
        <topology evidence="1">Multi-pass membrane protein</topology>
    </subcellularLocation>
</comment>
<keyword evidence="12" id="KW-0732">Signal</keyword>
<name>A0A9N8E1B5_9STRA</name>
<keyword evidence="7" id="KW-0406">Ion transport</keyword>
<reference evidence="14" key="1">
    <citation type="submission" date="2020-06" db="EMBL/GenBank/DDBJ databases">
        <authorList>
            <consortium name="Plant Systems Biology data submission"/>
        </authorList>
    </citation>
    <scope>NUCLEOTIDE SEQUENCE</scope>
    <source>
        <strain evidence="14">D6</strain>
    </source>
</reference>
<evidence type="ECO:0000256" key="12">
    <source>
        <dbReference type="SAM" id="SignalP"/>
    </source>
</evidence>
<dbReference type="InterPro" id="IPR038770">
    <property type="entry name" value="Na+/solute_symporter_sf"/>
</dbReference>
<evidence type="ECO:0000256" key="9">
    <source>
        <dbReference type="ARBA" id="ARBA00023201"/>
    </source>
</evidence>
<keyword evidence="8 11" id="KW-0472">Membrane</keyword>
<dbReference type="InterPro" id="IPR006153">
    <property type="entry name" value="Cation/H_exchanger_TM"/>
</dbReference>
<feature type="chain" id="PRO_5040337553" evidence="12">
    <location>
        <begin position="21"/>
        <end position="858"/>
    </location>
</feature>
<keyword evidence="9" id="KW-0739">Sodium transport</keyword>
<accession>A0A9N8E1B5</accession>
<keyword evidence="15" id="KW-1185">Reference proteome</keyword>
<dbReference type="GO" id="GO:1902600">
    <property type="term" value="P:proton transmembrane transport"/>
    <property type="evidence" value="ECO:0007669"/>
    <property type="project" value="InterPro"/>
</dbReference>
<feature type="transmembrane region" description="Helical" evidence="11">
    <location>
        <begin position="397"/>
        <end position="415"/>
    </location>
</feature>
<evidence type="ECO:0000256" key="3">
    <source>
        <dbReference type="ARBA" id="ARBA00022449"/>
    </source>
</evidence>
<feature type="transmembrane region" description="Helical" evidence="11">
    <location>
        <begin position="462"/>
        <end position="484"/>
    </location>
</feature>
<feature type="transmembrane region" description="Helical" evidence="11">
    <location>
        <begin position="177"/>
        <end position="196"/>
    </location>
</feature>
<feature type="transmembrane region" description="Helical" evidence="11">
    <location>
        <begin position="128"/>
        <end position="148"/>
    </location>
</feature>
<evidence type="ECO:0000256" key="2">
    <source>
        <dbReference type="ARBA" id="ARBA00022448"/>
    </source>
</evidence>
<evidence type="ECO:0000256" key="4">
    <source>
        <dbReference type="ARBA" id="ARBA00022692"/>
    </source>
</evidence>
<evidence type="ECO:0000259" key="13">
    <source>
        <dbReference type="Pfam" id="PF00999"/>
    </source>
</evidence>
<dbReference type="Pfam" id="PF00999">
    <property type="entry name" value="Na_H_Exchanger"/>
    <property type="match status" value="1"/>
</dbReference>
<keyword evidence="4 11" id="KW-0812">Transmembrane</keyword>
<organism evidence="14 15">
    <name type="scientific">Seminavis robusta</name>
    <dbReference type="NCBI Taxonomy" id="568900"/>
    <lineage>
        <taxon>Eukaryota</taxon>
        <taxon>Sar</taxon>
        <taxon>Stramenopiles</taxon>
        <taxon>Ochrophyta</taxon>
        <taxon>Bacillariophyta</taxon>
        <taxon>Bacillariophyceae</taxon>
        <taxon>Bacillariophycidae</taxon>
        <taxon>Naviculales</taxon>
        <taxon>Naviculaceae</taxon>
        <taxon>Seminavis</taxon>
    </lineage>
</organism>
<feature type="transmembrane region" description="Helical" evidence="11">
    <location>
        <begin position="496"/>
        <end position="516"/>
    </location>
</feature>
<dbReference type="PANTHER" id="PTHR43562:SF3">
    <property type="entry name" value="SODIUM ION_PROTON EXCHANGER (EUROFUNG)"/>
    <property type="match status" value="1"/>
</dbReference>
<protein>
    <submittedName>
        <fullName evidence="14">Regulated potassium-efflux system protein KefC</fullName>
    </submittedName>
</protein>
<feature type="transmembrane region" description="Helical" evidence="11">
    <location>
        <begin position="343"/>
        <end position="361"/>
    </location>
</feature>
<feature type="transmembrane region" description="Helical" evidence="11">
    <location>
        <begin position="269"/>
        <end position="292"/>
    </location>
</feature>
<feature type="signal peptide" evidence="12">
    <location>
        <begin position="1"/>
        <end position="20"/>
    </location>
</feature>
<sequence>MKRTFLLFLAVLVPSCSISASSSSGLRGGNLGHGSANPAKEETQQHSVLFQKGFVSTWLDENVWDHPVLAADRVVFQLPESFTEQSGSASSLDTIEVDPTSQQRLLEGEVVPTNQGEGLVVSVTFREIYKVIIFIAFAWLLGTLSVYIGLPSLVGEIVAGFLLGPPLANFVPFPGALVLAGNIGLIGLILESGIGLDVAQLTEVGSRALVMAVLGSSMPLLAGFGVGRWIGKDVKSAIAVGAAFAPSSLGVASAALSAGEVLNTPIGQLIVASSVFDDVFGLILLSILEVFANPNPTAFDYILPFLASFGYLVVLGLLGITVLPKLIEKKILPLVAEDHRDQFAMILMMLLMTAYMLALNYSGASYLTGVFLAGMTFSQIHTVHASFQKHGRPLLEWLLRIFFSATIGFQVPVKFFSKVYVIKWGFALLLPVFAKVPLGFLVPHFQRDIPQDFPYNPYFRDVIVTSLSMACRGEFNFIVASYALSQGLFQAETYSAVIFAVLFGSIVCPLVLSKVLQYYNTLSIGYLEGKHPIERIGNTCDGYRPLFLAIQARTPVHWSLQEAFERSLAEHGLLIIDHRSWHTLGNSKEAVDITELFVQDTKVRVRIKGCFGTTMSGRRSGGADSSKADQAIKATDMEELVRMPTSNSPDSSINEETDELGEIQARCEEIRKALSECLVSDSPEDYAIQVSQWEAFVVDKSGPSERQRFYSFHSNVAEDAEKDGEASAEATSFVDSSSEQDSKPRLLRKSTTHSEHPDEGPSLSQVDLWEVDNGCHDACREGYVQSPDCKGWGVQNITEGPDVEEVARPRSRRHLRAVSFDASLLTAHETERDLETNVIRDRLHGYVRHGPLLPLHES</sequence>
<evidence type="ECO:0000256" key="10">
    <source>
        <dbReference type="SAM" id="MobiDB-lite"/>
    </source>
</evidence>